<dbReference type="PROSITE" id="PS00231">
    <property type="entry name" value="F_ACTIN_CAPPING_BETA"/>
    <property type="match status" value="1"/>
</dbReference>
<dbReference type="GO" id="GO:0030036">
    <property type="term" value="P:actin cytoskeleton organization"/>
    <property type="evidence" value="ECO:0007669"/>
    <property type="project" value="InterPro"/>
</dbReference>
<comment type="subunit">
    <text evidence="7">Heterodimer of an alpha and a beta subunit.</text>
</comment>
<dbReference type="Proteomes" id="UP000215902">
    <property type="component" value="Unassembled WGS sequence"/>
</dbReference>
<evidence type="ECO:0000256" key="5">
    <source>
        <dbReference type="ARBA" id="ARBA00023203"/>
    </source>
</evidence>
<dbReference type="Gene3D" id="3.90.1150.210">
    <property type="entry name" value="F-actin capping protein, beta subunit"/>
    <property type="match status" value="1"/>
</dbReference>
<dbReference type="GO" id="GO:0010591">
    <property type="term" value="P:regulation of lamellipodium assembly"/>
    <property type="evidence" value="ECO:0007669"/>
    <property type="project" value="TreeGrafter"/>
</dbReference>
<evidence type="ECO:0000256" key="1">
    <source>
        <dbReference type="ARBA" id="ARBA00004245"/>
    </source>
</evidence>
<dbReference type="GO" id="GO:0000902">
    <property type="term" value="P:cell morphogenesis"/>
    <property type="evidence" value="ECO:0007669"/>
    <property type="project" value="TreeGrafter"/>
</dbReference>
<dbReference type="GO" id="GO:0051016">
    <property type="term" value="P:barbed-end actin filament capping"/>
    <property type="evidence" value="ECO:0007669"/>
    <property type="project" value="UniProtKB-UniRule"/>
</dbReference>
<dbReference type="InterPro" id="IPR042276">
    <property type="entry name" value="CapZ_alpha/beta_2"/>
</dbReference>
<dbReference type="GO" id="GO:0005737">
    <property type="term" value="C:cytoplasm"/>
    <property type="evidence" value="ECO:0007669"/>
    <property type="project" value="InterPro"/>
</dbReference>
<sequence>MDAGDRRLNCALDMMRRLPPQEVEANLAHLIDLVPDLTENLLCSVDQPLKVARDSSCNKDYLLCDYNRDADSYRSPWSNKYDPPLEDGTVPSDRLRSLEIDLNSAMEQYQDLYFGGGISSAYLWDMDNGFAGVVLIKKIGDAARTRGQWDSIHVVEVAHKIGGRSAKYKLTATTMLWVRTADTAAGEFDIGGSLTRQVEKEATVADMQAHIFTIGRMIEETETSMRQQMIQVYFDGLNGIVETMRTSVPKNTREAQRRVQEELSSVIGGKAAAAAASRNA</sequence>
<dbReference type="GO" id="GO:0008290">
    <property type="term" value="C:F-actin capping protein complex"/>
    <property type="evidence" value="ECO:0007669"/>
    <property type="project" value="UniProtKB-UniRule"/>
</dbReference>
<organism evidence="8 9">
    <name type="scientific">Macrostomum lignano</name>
    <dbReference type="NCBI Taxonomy" id="282301"/>
    <lineage>
        <taxon>Eukaryota</taxon>
        <taxon>Metazoa</taxon>
        <taxon>Spiralia</taxon>
        <taxon>Lophotrochozoa</taxon>
        <taxon>Platyhelminthes</taxon>
        <taxon>Rhabditophora</taxon>
        <taxon>Macrostomorpha</taxon>
        <taxon>Macrostomida</taxon>
        <taxon>Macrostomidae</taxon>
        <taxon>Macrostomum</taxon>
    </lineage>
</organism>
<dbReference type="PANTHER" id="PTHR10619:SF0">
    <property type="entry name" value="F-ACTIN-CAPPING PROTEIN SUBUNIT BETA ISOFORMS 1 AND 2"/>
    <property type="match status" value="1"/>
</dbReference>
<dbReference type="GO" id="GO:0051015">
    <property type="term" value="F:actin filament binding"/>
    <property type="evidence" value="ECO:0007669"/>
    <property type="project" value="TreeGrafter"/>
</dbReference>
<proteinExistence type="inferred from homology"/>
<evidence type="ECO:0000313" key="9">
    <source>
        <dbReference type="Proteomes" id="UP000215902"/>
    </source>
</evidence>
<protein>
    <recommendedName>
        <fullName evidence="7">F-actin-capping protein subunit beta</fullName>
    </recommendedName>
</protein>
<accession>A0A267FFF3</accession>
<keyword evidence="6 7" id="KW-0206">Cytoskeleton</keyword>
<reference evidence="8 9" key="1">
    <citation type="submission" date="2017-06" db="EMBL/GenBank/DDBJ databases">
        <title>A platform for efficient transgenesis in Macrostomum lignano, a flatworm model organism for stem cell research.</title>
        <authorList>
            <person name="Berezikov E."/>
        </authorList>
    </citation>
    <scope>NUCLEOTIDE SEQUENCE [LARGE SCALE GENOMIC DNA]</scope>
    <source>
        <strain evidence="8">DV1</strain>
        <tissue evidence="8">Whole organism</tissue>
    </source>
</reference>
<dbReference type="STRING" id="282301.A0A267FFF3"/>
<dbReference type="InterPro" id="IPR001698">
    <property type="entry name" value="CAPZB"/>
</dbReference>
<dbReference type="OrthoDB" id="9979678at2759"/>
<dbReference type="PRINTS" id="PR00192">
    <property type="entry name" value="FACTINCAPB"/>
</dbReference>
<dbReference type="PANTHER" id="PTHR10619">
    <property type="entry name" value="F-ACTIN-CAPPING PROTEIN SUBUNIT BETA"/>
    <property type="match status" value="1"/>
</dbReference>
<dbReference type="AlphaFoldDB" id="A0A267FFF3"/>
<dbReference type="Pfam" id="PF01115">
    <property type="entry name" value="F_actin_cap_B"/>
    <property type="match status" value="1"/>
</dbReference>
<evidence type="ECO:0000256" key="7">
    <source>
        <dbReference type="RuleBase" id="RU365078"/>
    </source>
</evidence>
<keyword evidence="5 7" id="KW-0009">Actin-binding</keyword>
<evidence type="ECO:0000256" key="3">
    <source>
        <dbReference type="ARBA" id="ARBA00022467"/>
    </source>
</evidence>
<evidence type="ECO:0000256" key="6">
    <source>
        <dbReference type="ARBA" id="ARBA00023212"/>
    </source>
</evidence>
<dbReference type="SUPFAM" id="SSF90096">
    <property type="entry name" value="Subunits of heterodimeric actin filament capping protein Capz"/>
    <property type="match status" value="1"/>
</dbReference>
<keyword evidence="3 7" id="KW-0117">Actin capping</keyword>
<gene>
    <name evidence="8" type="ORF">BOX15_Mlig025486g1</name>
</gene>
<dbReference type="Gene3D" id="1.20.58.570">
    <property type="match status" value="1"/>
</dbReference>
<dbReference type="FunFam" id="1.20.58.570:FF:000001">
    <property type="entry name" value="F-actin-capping protein subunit beta"/>
    <property type="match status" value="1"/>
</dbReference>
<evidence type="ECO:0000256" key="2">
    <source>
        <dbReference type="ARBA" id="ARBA00006039"/>
    </source>
</evidence>
<keyword evidence="9" id="KW-1185">Reference proteome</keyword>
<name>A0A267FFF3_9PLAT</name>
<evidence type="ECO:0000313" key="8">
    <source>
        <dbReference type="EMBL" id="PAA72486.1"/>
    </source>
</evidence>
<dbReference type="EMBL" id="NIVC01001089">
    <property type="protein sequence ID" value="PAA72486.1"/>
    <property type="molecule type" value="Genomic_DNA"/>
</dbReference>
<comment type="subcellular location">
    <subcellularLocation>
        <location evidence="1 7">Cytoplasm</location>
        <location evidence="1 7">Cytoskeleton</location>
    </subcellularLocation>
</comment>
<comment type="similarity">
    <text evidence="2 7">Belongs to the F-actin-capping protein beta subunit family.</text>
</comment>
<dbReference type="InterPro" id="IPR043175">
    <property type="entry name" value="CAPZB_N"/>
</dbReference>
<dbReference type="InterPro" id="IPR037282">
    <property type="entry name" value="CapZ_alpha/beta"/>
</dbReference>
<evidence type="ECO:0000256" key="4">
    <source>
        <dbReference type="ARBA" id="ARBA00022490"/>
    </source>
</evidence>
<comment type="function">
    <text evidence="7">F-actin-capping proteins bind in a Ca(2+)-independent manner to the fast growing ends of actin filaments (barbed end) thereby blocking the exchange of subunits at these ends. Unlike other capping proteins (such as gelsolin and severin), these proteins do not sever actin filaments.</text>
</comment>
<dbReference type="GO" id="GO:0051490">
    <property type="term" value="P:negative regulation of filopodium assembly"/>
    <property type="evidence" value="ECO:0007669"/>
    <property type="project" value="TreeGrafter"/>
</dbReference>
<keyword evidence="4 7" id="KW-0963">Cytoplasm</keyword>
<dbReference type="InterPro" id="IPR019771">
    <property type="entry name" value="F-actin_capping_bsu_CS"/>
</dbReference>
<comment type="caution">
    <text evidence="8">The sequence shown here is derived from an EMBL/GenBank/DDBJ whole genome shotgun (WGS) entry which is preliminary data.</text>
</comment>